<reference evidence="1" key="1">
    <citation type="submission" date="2023-03" db="EMBL/GenBank/DDBJ databases">
        <title>Massive genome expansion in bonnet fungi (Mycena s.s.) driven by repeated elements and novel gene families across ecological guilds.</title>
        <authorList>
            <consortium name="Lawrence Berkeley National Laboratory"/>
            <person name="Harder C.B."/>
            <person name="Miyauchi S."/>
            <person name="Viragh M."/>
            <person name="Kuo A."/>
            <person name="Thoen E."/>
            <person name="Andreopoulos B."/>
            <person name="Lu D."/>
            <person name="Skrede I."/>
            <person name="Drula E."/>
            <person name="Henrissat B."/>
            <person name="Morin E."/>
            <person name="Kohler A."/>
            <person name="Barry K."/>
            <person name="LaButti K."/>
            <person name="Morin E."/>
            <person name="Salamov A."/>
            <person name="Lipzen A."/>
            <person name="Mereny Z."/>
            <person name="Hegedus B."/>
            <person name="Baldrian P."/>
            <person name="Stursova M."/>
            <person name="Weitz H."/>
            <person name="Taylor A."/>
            <person name="Grigoriev I.V."/>
            <person name="Nagy L.G."/>
            <person name="Martin F."/>
            <person name="Kauserud H."/>
        </authorList>
    </citation>
    <scope>NUCLEOTIDE SEQUENCE</scope>
    <source>
        <strain evidence="1">9284</strain>
    </source>
</reference>
<protein>
    <submittedName>
        <fullName evidence="1">Uncharacterized protein</fullName>
    </submittedName>
</protein>
<dbReference type="AlphaFoldDB" id="A0AAD7C083"/>
<evidence type="ECO:0000313" key="1">
    <source>
        <dbReference type="EMBL" id="KAJ7635342.1"/>
    </source>
</evidence>
<comment type="caution">
    <text evidence="1">The sequence shown here is derived from an EMBL/GenBank/DDBJ whole genome shotgun (WGS) entry which is preliminary data.</text>
</comment>
<sequence>MLSLSSSQPHPDLEGAFRTIENGGRKAKAWLKDKLVGSKFALPALYQPRSRIPLEIWKSAPSTTNGNEQAHRNINRDGVNLTMLGAIMRGMQYDARAMG</sequence>
<name>A0AAD7C083_9AGAR</name>
<organism evidence="1 2">
    <name type="scientific">Roridomyces roridus</name>
    <dbReference type="NCBI Taxonomy" id="1738132"/>
    <lineage>
        <taxon>Eukaryota</taxon>
        <taxon>Fungi</taxon>
        <taxon>Dikarya</taxon>
        <taxon>Basidiomycota</taxon>
        <taxon>Agaricomycotina</taxon>
        <taxon>Agaricomycetes</taxon>
        <taxon>Agaricomycetidae</taxon>
        <taxon>Agaricales</taxon>
        <taxon>Marasmiineae</taxon>
        <taxon>Mycenaceae</taxon>
        <taxon>Roridomyces</taxon>
    </lineage>
</organism>
<feature type="non-terminal residue" evidence="1">
    <location>
        <position position="99"/>
    </location>
</feature>
<gene>
    <name evidence="1" type="ORF">FB45DRAFT_697507</name>
</gene>
<accession>A0AAD7C083</accession>
<proteinExistence type="predicted"/>
<dbReference type="EMBL" id="JARKIF010000007">
    <property type="protein sequence ID" value="KAJ7635342.1"/>
    <property type="molecule type" value="Genomic_DNA"/>
</dbReference>
<dbReference type="Proteomes" id="UP001221142">
    <property type="component" value="Unassembled WGS sequence"/>
</dbReference>
<keyword evidence="2" id="KW-1185">Reference proteome</keyword>
<evidence type="ECO:0000313" key="2">
    <source>
        <dbReference type="Proteomes" id="UP001221142"/>
    </source>
</evidence>